<dbReference type="EMBL" id="LZYO01000254">
    <property type="protein sequence ID" value="ODH22088.1"/>
    <property type="molecule type" value="Genomic_DNA"/>
</dbReference>
<organism evidence="1 2">
    <name type="scientific">Paracoccidioides brasiliensis</name>
    <dbReference type="NCBI Taxonomy" id="121759"/>
    <lineage>
        <taxon>Eukaryota</taxon>
        <taxon>Fungi</taxon>
        <taxon>Dikarya</taxon>
        <taxon>Ascomycota</taxon>
        <taxon>Pezizomycotina</taxon>
        <taxon>Eurotiomycetes</taxon>
        <taxon>Eurotiomycetidae</taxon>
        <taxon>Onygenales</taxon>
        <taxon>Ajellomycetaceae</taxon>
        <taxon>Paracoccidioides</taxon>
    </lineage>
</organism>
<dbReference type="Proteomes" id="UP000242814">
    <property type="component" value="Unassembled WGS sequence"/>
</dbReference>
<protein>
    <submittedName>
        <fullName evidence="1">Uncharacterized protein</fullName>
    </submittedName>
</protein>
<evidence type="ECO:0000313" key="2">
    <source>
        <dbReference type="Proteomes" id="UP000242814"/>
    </source>
</evidence>
<sequence length="92" mass="10641">MDAKHQNRLDLCPEENFFRGGWEMFRVATCIGIIVDTARSRKRKKALNIYIRSAIVDLDLEARKIRKIRKIMRALEANSEWPHLSDGAITTA</sequence>
<name>A0A1D2JA82_PARBR</name>
<comment type="caution">
    <text evidence="1">The sequence shown here is derived from an EMBL/GenBank/DDBJ whole genome shotgun (WGS) entry which is preliminary data.</text>
</comment>
<accession>A0A1D2JA82</accession>
<proteinExistence type="predicted"/>
<dbReference type="VEuPathDB" id="FungiDB:PABG_12489"/>
<evidence type="ECO:0000313" key="1">
    <source>
        <dbReference type="EMBL" id="ODH22088.1"/>
    </source>
</evidence>
<gene>
    <name evidence="1" type="ORF">ACO22_05568</name>
</gene>
<dbReference type="AlphaFoldDB" id="A0A1D2JA82"/>
<reference evidence="1 2" key="1">
    <citation type="submission" date="2016-06" db="EMBL/GenBank/DDBJ databases">
        <authorList>
            <person name="Kjaerup R.B."/>
            <person name="Dalgaard T.S."/>
            <person name="Juul-Madsen H.R."/>
        </authorList>
    </citation>
    <scope>NUCLEOTIDE SEQUENCE [LARGE SCALE GENOMIC DNA]</scope>
    <source>
        <strain evidence="1 2">Pb300</strain>
    </source>
</reference>